<dbReference type="OrthoDB" id="5419162at2759"/>
<protein>
    <submittedName>
        <fullName evidence="2">Uncharacterized protein</fullName>
    </submittedName>
</protein>
<evidence type="ECO:0000256" key="1">
    <source>
        <dbReference type="SAM" id="MobiDB-lite"/>
    </source>
</evidence>
<feature type="compositionally biased region" description="Low complexity" evidence="1">
    <location>
        <begin position="113"/>
        <end position="122"/>
    </location>
</feature>
<sequence length="222" mass="23699">MTTDMPEPEPLPSRSPSPPEDIAAAMGFSSFGAKPNPPKKKRKLGDPNGEGSGSNDTPLGVRTRTLRGQKAGEEEEGQGQGQSVGTSGIGGPQGQEQWPRHLGPQENSTASNALGDPDPLAAAALDETAGMLLETGLLPQYLDWNEGFAEGGRHDDRKWRGQVGGGGAGEELKRQGKRGDGEWDWQALRKGVLNERGDVAFYDGSFVEDPWRGLRGGRGERR</sequence>
<comment type="caution">
    <text evidence="2">The sequence shown here is derived from an EMBL/GenBank/DDBJ whole genome shotgun (WGS) entry which is preliminary data.</text>
</comment>
<dbReference type="Proteomes" id="UP000664203">
    <property type="component" value="Unassembled WGS sequence"/>
</dbReference>
<gene>
    <name evidence="2" type="ORF">ALECFALPRED_008331</name>
</gene>
<dbReference type="EMBL" id="CAJPDR010000057">
    <property type="protein sequence ID" value="CAF9912871.1"/>
    <property type="molecule type" value="Genomic_DNA"/>
</dbReference>
<proteinExistence type="predicted"/>
<organism evidence="2 3">
    <name type="scientific">Alectoria fallacina</name>
    <dbReference type="NCBI Taxonomy" id="1903189"/>
    <lineage>
        <taxon>Eukaryota</taxon>
        <taxon>Fungi</taxon>
        <taxon>Dikarya</taxon>
        <taxon>Ascomycota</taxon>
        <taxon>Pezizomycotina</taxon>
        <taxon>Lecanoromycetes</taxon>
        <taxon>OSLEUM clade</taxon>
        <taxon>Lecanoromycetidae</taxon>
        <taxon>Lecanorales</taxon>
        <taxon>Lecanorineae</taxon>
        <taxon>Parmeliaceae</taxon>
        <taxon>Alectoria</taxon>
    </lineage>
</organism>
<name>A0A8H3EUD0_9LECA</name>
<evidence type="ECO:0000313" key="2">
    <source>
        <dbReference type="EMBL" id="CAF9912871.1"/>
    </source>
</evidence>
<accession>A0A8H3EUD0</accession>
<feature type="region of interest" description="Disordered" evidence="1">
    <location>
        <begin position="1"/>
        <end position="122"/>
    </location>
</feature>
<feature type="compositionally biased region" description="Basic and acidic residues" evidence="1">
    <location>
        <begin position="170"/>
        <end position="181"/>
    </location>
</feature>
<feature type="compositionally biased region" description="Gly residues" evidence="1">
    <location>
        <begin position="78"/>
        <end position="93"/>
    </location>
</feature>
<evidence type="ECO:0000313" key="3">
    <source>
        <dbReference type="Proteomes" id="UP000664203"/>
    </source>
</evidence>
<reference evidence="2" key="1">
    <citation type="submission" date="2021-03" db="EMBL/GenBank/DDBJ databases">
        <authorList>
            <person name="Tagirdzhanova G."/>
        </authorList>
    </citation>
    <scope>NUCLEOTIDE SEQUENCE</scope>
</reference>
<feature type="compositionally biased region" description="Pro residues" evidence="1">
    <location>
        <begin position="8"/>
        <end position="19"/>
    </location>
</feature>
<dbReference type="AlphaFoldDB" id="A0A8H3EUD0"/>
<feature type="region of interest" description="Disordered" evidence="1">
    <location>
        <begin position="151"/>
        <end position="181"/>
    </location>
</feature>
<keyword evidence="3" id="KW-1185">Reference proteome</keyword>